<reference evidence="2 3" key="1">
    <citation type="submission" date="2014-01" db="EMBL/GenBank/DDBJ databases">
        <title>Development of a Comparative Genomic Fingerprinting Assay for High Resolution Genotyping of Arcobacter butzleri.</title>
        <authorList>
            <person name="Webb A.L."/>
            <person name="Inglis G.D."/>
            <person name="Kruczkiewicz P."/>
            <person name="Selinger L.B."/>
            <person name="Taboada E.N."/>
        </authorList>
    </citation>
    <scope>NUCLEOTIDE SEQUENCE [LARGE SCALE GENOMIC DNA]</scope>
    <source>
        <strain evidence="2 3">L348</strain>
    </source>
</reference>
<dbReference type="AlphaFoldDB" id="A0A0G9K8F7"/>
<dbReference type="PANTHER" id="PTHR30543:SF21">
    <property type="entry name" value="NAD(P)H-DEPENDENT FMN REDUCTASE LOT6"/>
    <property type="match status" value="1"/>
</dbReference>
<dbReference type="Proteomes" id="UP000035514">
    <property type="component" value="Unassembled WGS sequence"/>
</dbReference>
<gene>
    <name evidence="2" type="ORF">AA20_01595</name>
</gene>
<dbReference type="InterPro" id="IPR005025">
    <property type="entry name" value="FMN_Rdtase-like_dom"/>
</dbReference>
<evidence type="ECO:0000313" key="2">
    <source>
        <dbReference type="EMBL" id="KLE02080.1"/>
    </source>
</evidence>
<dbReference type="EMBL" id="JAIQ01000038">
    <property type="protein sequence ID" value="KLE02080.1"/>
    <property type="molecule type" value="Genomic_DNA"/>
</dbReference>
<dbReference type="RefSeq" id="WP_046996128.1">
    <property type="nucleotide sequence ID" value="NZ_JAIQ01000038.1"/>
</dbReference>
<dbReference type="SUPFAM" id="SSF52218">
    <property type="entry name" value="Flavoproteins"/>
    <property type="match status" value="1"/>
</dbReference>
<dbReference type="GO" id="GO:0005829">
    <property type="term" value="C:cytosol"/>
    <property type="evidence" value="ECO:0007669"/>
    <property type="project" value="TreeGrafter"/>
</dbReference>
<feature type="domain" description="NADPH-dependent FMN reductase-like" evidence="1">
    <location>
        <begin position="3"/>
        <end position="141"/>
    </location>
</feature>
<sequence length="169" mass="18469">MSKIGILVASSNNNQKLALKLKELAQSQNCEAEVINLVDYNLPLYSTIEEEKNGIPESALDLATKIIDLKAFIIVAPEYNGVMPPVLNNAMSWTSRATKNWRDAFNEKIVGLATHSGGGGVKGLQAMRIMFQHLGANILAREILTTYDKPLNEESAIGMINSLVKLSRA</sequence>
<dbReference type="Pfam" id="PF03358">
    <property type="entry name" value="FMN_red"/>
    <property type="match status" value="1"/>
</dbReference>
<dbReference type="GO" id="GO:0010181">
    <property type="term" value="F:FMN binding"/>
    <property type="evidence" value="ECO:0007669"/>
    <property type="project" value="TreeGrafter"/>
</dbReference>
<organism evidence="2 3">
    <name type="scientific">Aliarcobacter butzleri L348</name>
    <dbReference type="NCBI Taxonomy" id="1447256"/>
    <lineage>
        <taxon>Bacteria</taxon>
        <taxon>Pseudomonadati</taxon>
        <taxon>Campylobacterota</taxon>
        <taxon>Epsilonproteobacteria</taxon>
        <taxon>Campylobacterales</taxon>
        <taxon>Arcobacteraceae</taxon>
        <taxon>Aliarcobacter</taxon>
    </lineage>
</organism>
<dbReference type="GO" id="GO:0016491">
    <property type="term" value="F:oxidoreductase activity"/>
    <property type="evidence" value="ECO:0007669"/>
    <property type="project" value="InterPro"/>
</dbReference>
<accession>A0A0G9K8F7</accession>
<name>A0A0G9K8F7_9BACT</name>
<protein>
    <submittedName>
        <fullName evidence="2">FMN reductase</fullName>
    </submittedName>
</protein>
<proteinExistence type="predicted"/>
<dbReference type="InterPro" id="IPR029039">
    <property type="entry name" value="Flavoprotein-like_sf"/>
</dbReference>
<evidence type="ECO:0000313" key="3">
    <source>
        <dbReference type="Proteomes" id="UP000035514"/>
    </source>
</evidence>
<comment type="caution">
    <text evidence="2">The sequence shown here is derived from an EMBL/GenBank/DDBJ whole genome shotgun (WGS) entry which is preliminary data.</text>
</comment>
<dbReference type="PANTHER" id="PTHR30543">
    <property type="entry name" value="CHROMATE REDUCTASE"/>
    <property type="match status" value="1"/>
</dbReference>
<evidence type="ECO:0000259" key="1">
    <source>
        <dbReference type="Pfam" id="PF03358"/>
    </source>
</evidence>
<dbReference type="Gene3D" id="3.40.50.360">
    <property type="match status" value="1"/>
</dbReference>
<dbReference type="InterPro" id="IPR050712">
    <property type="entry name" value="NAD(P)H-dep_reductase"/>
</dbReference>
<dbReference type="PATRIC" id="fig|1447256.3.peg.308"/>